<protein>
    <submittedName>
        <fullName evidence="2">Uncharacterized protein</fullName>
    </submittedName>
</protein>
<dbReference type="EMBL" id="ANIZ01000051">
    <property type="protein sequence ID" value="ETI57363.1"/>
    <property type="molecule type" value="Genomic_DNA"/>
</dbReference>
<dbReference type="AlphaFoldDB" id="V9G2I6"/>
<keyword evidence="3" id="KW-1185">Reference proteome</keyword>
<reference evidence="2 3" key="1">
    <citation type="submission" date="2013-11" db="EMBL/GenBank/DDBJ databases">
        <title>The Genome Sequence of Phytophthora parasitica P1569.</title>
        <authorList>
            <consortium name="The Broad Institute Genomics Platform"/>
            <person name="Russ C."/>
            <person name="Tyler B."/>
            <person name="Panabieres F."/>
            <person name="Shan W."/>
            <person name="Tripathy S."/>
            <person name="Grunwald N."/>
            <person name="Machado M."/>
            <person name="Johnson C.S."/>
            <person name="Arredondo F."/>
            <person name="Hong C."/>
            <person name="Coffey M."/>
            <person name="Young S.K."/>
            <person name="Zeng Q."/>
            <person name="Gargeya S."/>
            <person name="Fitzgerald M."/>
            <person name="Abouelleil A."/>
            <person name="Alvarado L."/>
            <person name="Chapman S.B."/>
            <person name="Gainer-Dewar J."/>
            <person name="Goldberg J."/>
            <person name="Griggs A."/>
            <person name="Gujja S."/>
            <person name="Hansen M."/>
            <person name="Howarth C."/>
            <person name="Imamovic A."/>
            <person name="Ireland A."/>
            <person name="Larimer J."/>
            <person name="McCowan C."/>
            <person name="Murphy C."/>
            <person name="Pearson M."/>
            <person name="Poon T.W."/>
            <person name="Priest M."/>
            <person name="Roberts A."/>
            <person name="Saif S."/>
            <person name="Shea T."/>
            <person name="Sykes S."/>
            <person name="Wortman J."/>
            <person name="Nusbaum C."/>
            <person name="Birren B."/>
        </authorList>
    </citation>
    <scope>NUCLEOTIDE SEQUENCE [LARGE SCALE GENOMIC DNA]</scope>
    <source>
        <strain evidence="2 3">P1569</strain>
    </source>
</reference>
<feature type="region of interest" description="Disordered" evidence="1">
    <location>
        <begin position="98"/>
        <end position="117"/>
    </location>
</feature>
<accession>V9G2I6</accession>
<sequence length="117" mass="13083">MVQCPQFYTAVVFALHPENILSAAYKFGSSSTDIYGFKPQATTVLNCLKVQLSVNTEDLSNDVIDTASNAEYDREMHRIRRGLEWRRLKMKTPCLSPRETAKVPQASGEVSRIGCPS</sequence>
<organism evidence="2 3">
    <name type="scientific">Phytophthora nicotianae P1569</name>
    <dbReference type="NCBI Taxonomy" id="1317065"/>
    <lineage>
        <taxon>Eukaryota</taxon>
        <taxon>Sar</taxon>
        <taxon>Stramenopiles</taxon>
        <taxon>Oomycota</taxon>
        <taxon>Peronosporomycetes</taxon>
        <taxon>Peronosporales</taxon>
        <taxon>Peronosporaceae</taxon>
        <taxon>Phytophthora</taxon>
    </lineage>
</organism>
<evidence type="ECO:0000256" key="1">
    <source>
        <dbReference type="SAM" id="MobiDB-lite"/>
    </source>
</evidence>
<gene>
    <name evidence="2" type="ORF">F443_00331</name>
</gene>
<name>V9G2I6_PHYNI</name>
<dbReference type="Proteomes" id="UP000018721">
    <property type="component" value="Unassembled WGS sequence"/>
</dbReference>
<comment type="caution">
    <text evidence="2">The sequence shown here is derived from an EMBL/GenBank/DDBJ whole genome shotgun (WGS) entry which is preliminary data.</text>
</comment>
<evidence type="ECO:0000313" key="2">
    <source>
        <dbReference type="EMBL" id="ETI57363.1"/>
    </source>
</evidence>
<proteinExistence type="predicted"/>
<evidence type="ECO:0000313" key="3">
    <source>
        <dbReference type="Proteomes" id="UP000018721"/>
    </source>
</evidence>
<dbReference type="HOGENOM" id="CLU_2089604_0_0_1"/>